<evidence type="ECO:0000256" key="2">
    <source>
        <dbReference type="SAM" id="MobiDB-lite"/>
    </source>
</evidence>
<dbReference type="InterPro" id="IPR007527">
    <property type="entry name" value="Znf_SWIM"/>
</dbReference>
<name>A0A176WLA7_MARPO</name>
<dbReference type="AlphaFoldDB" id="A0A176WLA7"/>
<comment type="caution">
    <text evidence="4">The sequence shown here is derived from an EMBL/GenBank/DDBJ whole genome shotgun (WGS) entry which is preliminary data.</text>
</comment>
<accession>A0A176WLA7</accession>
<keyword evidence="1" id="KW-0863">Zinc-finger</keyword>
<keyword evidence="1" id="KW-0862">Zinc</keyword>
<dbReference type="PROSITE" id="PS50966">
    <property type="entry name" value="ZF_SWIM"/>
    <property type="match status" value="1"/>
</dbReference>
<feature type="domain" description="SWIM-type" evidence="3">
    <location>
        <begin position="68"/>
        <end position="117"/>
    </location>
</feature>
<gene>
    <name evidence="4" type="ORF">AXG93_2953s1080</name>
</gene>
<protein>
    <recommendedName>
        <fullName evidence="3">SWIM-type domain-containing protein</fullName>
    </recommendedName>
</protein>
<evidence type="ECO:0000259" key="3">
    <source>
        <dbReference type="PROSITE" id="PS50966"/>
    </source>
</evidence>
<reference evidence="4" key="1">
    <citation type="submission" date="2016-03" db="EMBL/GenBank/DDBJ databases">
        <title>Mechanisms controlling the formation of the plant cell surface in tip-growing cells are functionally conserved among land plants.</title>
        <authorList>
            <person name="Honkanen S."/>
            <person name="Jones V.A."/>
            <person name="Morieri G."/>
            <person name="Champion C."/>
            <person name="Hetherington A.J."/>
            <person name="Kelly S."/>
            <person name="Saint-Marcoux D."/>
            <person name="Proust H."/>
            <person name="Prescott H."/>
            <person name="Dolan L."/>
        </authorList>
    </citation>
    <scope>NUCLEOTIDE SEQUENCE [LARGE SCALE GENOMIC DNA]</scope>
    <source>
        <tissue evidence="4">Whole gametophyte</tissue>
    </source>
</reference>
<dbReference type="GO" id="GO:0000724">
    <property type="term" value="P:double-strand break repair via homologous recombination"/>
    <property type="evidence" value="ECO:0007669"/>
    <property type="project" value="TreeGrafter"/>
</dbReference>
<dbReference type="PANTHER" id="PTHR28498:SF1">
    <property type="entry name" value="ZINC FINGER SWIM DOMAIN-CONTAINING PROTEIN 7"/>
    <property type="match status" value="1"/>
</dbReference>
<keyword evidence="1" id="KW-0479">Metal-binding</keyword>
<sequence>MAAQEAANWALACIRPAPPGSPPFSTLTDDQILALHFLFNKTLDKAVRIIEQGGVYRLVAEPSRREVFQVMGNPKENQHYVCFPEHFCSCHAFFFDIVSRGHQICCKHQLAARLAAALQFRQSHSLDRGSWRRHLQAPLDPEEAHQMRPMLTNPDQRSLQK</sequence>
<dbReference type="GO" id="GO:0008270">
    <property type="term" value="F:zinc ion binding"/>
    <property type="evidence" value="ECO:0007669"/>
    <property type="project" value="UniProtKB-KW"/>
</dbReference>
<evidence type="ECO:0000313" key="4">
    <source>
        <dbReference type="EMBL" id="OAE33947.1"/>
    </source>
</evidence>
<dbReference type="EMBL" id="LVLJ01000469">
    <property type="protein sequence ID" value="OAE33947.1"/>
    <property type="molecule type" value="Genomic_DNA"/>
</dbReference>
<feature type="region of interest" description="Disordered" evidence="2">
    <location>
        <begin position="138"/>
        <end position="161"/>
    </location>
</feature>
<evidence type="ECO:0000256" key="1">
    <source>
        <dbReference type="PROSITE-ProRule" id="PRU00325"/>
    </source>
</evidence>
<keyword evidence="5" id="KW-1185">Reference proteome</keyword>
<evidence type="ECO:0000313" key="5">
    <source>
        <dbReference type="Proteomes" id="UP000077202"/>
    </source>
</evidence>
<dbReference type="GO" id="GO:0097196">
    <property type="term" value="C:Shu complex"/>
    <property type="evidence" value="ECO:0007669"/>
    <property type="project" value="TreeGrafter"/>
</dbReference>
<dbReference type="Proteomes" id="UP000077202">
    <property type="component" value="Unassembled WGS sequence"/>
</dbReference>
<organism evidence="4 5">
    <name type="scientific">Marchantia polymorpha subsp. ruderalis</name>
    <dbReference type="NCBI Taxonomy" id="1480154"/>
    <lineage>
        <taxon>Eukaryota</taxon>
        <taxon>Viridiplantae</taxon>
        <taxon>Streptophyta</taxon>
        <taxon>Embryophyta</taxon>
        <taxon>Marchantiophyta</taxon>
        <taxon>Marchantiopsida</taxon>
        <taxon>Marchantiidae</taxon>
        <taxon>Marchantiales</taxon>
        <taxon>Marchantiaceae</taxon>
        <taxon>Marchantia</taxon>
    </lineage>
</organism>
<proteinExistence type="predicted"/>
<dbReference type="PANTHER" id="PTHR28498">
    <property type="entry name" value="ZINC FINGER SWIM DOMAIN-CONTAINING PROTEIN 7"/>
    <property type="match status" value="1"/>
</dbReference>